<name>A0A1A6GNW1_NEOLE</name>
<dbReference type="EMBL" id="LZPO01087157">
    <property type="protein sequence ID" value="OBS67052.1"/>
    <property type="molecule type" value="Genomic_DNA"/>
</dbReference>
<comment type="caution">
    <text evidence="4">The sequence shown here is derived from an EMBL/GenBank/DDBJ whole genome shotgun (WGS) entry which is preliminary data.</text>
</comment>
<sequence>MVTGSGTVPLRKEVPLSLSLCLQAYEKRFPTCPLIPVFLGSEILDEWRSADGAVHTVERSCRLRVDAPRLLRKIAGVEHVVFVQRNVLNWRERTLLIDAHNETFASRVTVKENCRYTVSLPGLPGKEVIEHYLSELISQGTSHIPRWTPAPVREEDAHSQVVHQCPSSMVTDGPSDAPGLEPEMATADGDKLDADYIERCLGHLTPMQESCLVQLRHWLQETHKGKIPKDEHILRFLRARDFHLDKARDMLCQSLSWRKQHQVDLLLQTWQPPAPLQEFYAGGWHYQDIDISSLCWAPPTRKDGRPLYILRLGQMDTKGLMKAVGEEALLQHVSGSFAGVRGLWAERQSQPFSWTCLLDLEGLNMRHLWRPGVKALLRMIEVVEDNYPETLGRLLIVRAPRVFPVSPFINENTRRKFLIYSGSNYQGPGGLVDYLDKDVIPDFLGGESVCNVPEGGLVPKSLYLTEEEQEQADQLRQWSETYHSASVFRGTPHEVAMEIPEGESVITWDFDILRGDVVFSLYYVKQAPKLGPQESGVRASGQLIDRSWVLGADYSRVEAPLICREGQSIQGSHVTQWPGIYLLQWQIHSPSESVACSLPGVNDVLTALHSPGPKSKLLYYCEVLASEDFR</sequence>
<dbReference type="InterPro" id="IPR009038">
    <property type="entry name" value="GOLD_dom"/>
</dbReference>
<dbReference type="Gene3D" id="2.60.120.680">
    <property type="entry name" value="GOLD domain"/>
    <property type="match status" value="1"/>
</dbReference>
<gene>
    <name evidence="4" type="ORF">A6R68_04409</name>
</gene>
<dbReference type="Gene3D" id="3.40.525.10">
    <property type="entry name" value="CRAL-TRIO lipid binding domain"/>
    <property type="match status" value="1"/>
</dbReference>
<dbReference type="STRING" id="56216.A0A1A6GNW1"/>
<feature type="domain" description="GOLD" evidence="2">
    <location>
        <begin position="479"/>
        <end position="623"/>
    </location>
</feature>
<organism evidence="4 5">
    <name type="scientific">Neotoma lepida</name>
    <name type="common">Desert woodrat</name>
    <dbReference type="NCBI Taxonomy" id="56216"/>
    <lineage>
        <taxon>Eukaryota</taxon>
        <taxon>Metazoa</taxon>
        <taxon>Chordata</taxon>
        <taxon>Craniata</taxon>
        <taxon>Vertebrata</taxon>
        <taxon>Euteleostomi</taxon>
        <taxon>Mammalia</taxon>
        <taxon>Eutheria</taxon>
        <taxon>Euarchontoglires</taxon>
        <taxon>Glires</taxon>
        <taxon>Rodentia</taxon>
        <taxon>Myomorpha</taxon>
        <taxon>Muroidea</taxon>
        <taxon>Cricetidae</taxon>
        <taxon>Neotominae</taxon>
        <taxon>Neotoma</taxon>
    </lineage>
</organism>
<dbReference type="PROSITE" id="PS50866">
    <property type="entry name" value="GOLD"/>
    <property type="match status" value="1"/>
</dbReference>
<dbReference type="InterPro" id="IPR006797">
    <property type="entry name" value="PRELI/MSF1_dom"/>
</dbReference>
<dbReference type="GO" id="GO:0005737">
    <property type="term" value="C:cytoplasm"/>
    <property type="evidence" value="ECO:0007669"/>
    <property type="project" value="TreeGrafter"/>
</dbReference>
<dbReference type="PROSITE" id="PS50904">
    <property type="entry name" value="PRELI_MSF1"/>
    <property type="match status" value="1"/>
</dbReference>
<dbReference type="InterPro" id="IPR051064">
    <property type="entry name" value="SEC14/CRAL-TRIO_domain"/>
</dbReference>
<proteinExistence type="predicted"/>
<dbReference type="Pfam" id="PF04707">
    <property type="entry name" value="PRELI"/>
    <property type="match status" value="1"/>
</dbReference>
<dbReference type="Proteomes" id="UP000092124">
    <property type="component" value="Unassembled WGS sequence"/>
</dbReference>
<dbReference type="PANTHER" id="PTHR23324:SF39">
    <property type="entry name" value="SEC14-LIKE PROTEIN 5"/>
    <property type="match status" value="1"/>
</dbReference>
<dbReference type="Pfam" id="PF03765">
    <property type="entry name" value="CRAL_TRIO_N"/>
    <property type="match status" value="1"/>
</dbReference>
<dbReference type="PANTHER" id="PTHR23324">
    <property type="entry name" value="SEC14 RELATED PROTEIN"/>
    <property type="match status" value="1"/>
</dbReference>
<dbReference type="SUPFAM" id="SSF52087">
    <property type="entry name" value="CRAL/TRIO domain"/>
    <property type="match status" value="1"/>
</dbReference>
<evidence type="ECO:0000313" key="5">
    <source>
        <dbReference type="Proteomes" id="UP000092124"/>
    </source>
</evidence>
<dbReference type="SMART" id="SM01100">
    <property type="entry name" value="CRAL_TRIO_N"/>
    <property type="match status" value="1"/>
</dbReference>
<evidence type="ECO:0000259" key="2">
    <source>
        <dbReference type="PROSITE" id="PS50866"/>
    </source>
</evidence>
<dbReference type="InterPro" id="IPR036273">
    <property type="entry name" value="CRAL/TRIO_N_dom_sf"/>
</dbReference>
<feature type="domain" description="CRAL-TRIO" evidence="1">
    <location>
        <begin position="272"/>
        <end position="452"/>
    </location>
</feature>
<dbReference type="InterPro" id="IPR036865">
    <property type="entry name" value="CRAL-TRIO_dom_sf"/>
</dbReference>
<dbReference type="CDD" id="cd00170">
    <property type="entry name" value="SEC14"/>
    <property type="match status" value="1"/>
</dbReference>
<evidence type="ECO:0000259" key="3">
    <source>
        <dbReference type="PROSITE" id="PS50904"/>
    </source>
</evidence>
<protein>
    <recommendedName>
        <fullName evidence="6">CRAL-TRIO domain-containing protein</fullName>
    </recommendedName>
</protein>
<evidence type="ECO:0000313" key="4">
    <source>
        <dbReference type="EMBL" id="OBS67052.1"/>
    </source>
</evidence>
<dbReference type="InterPro" id="IPR036598">
    <property type="entry name" value="GOLD_dom_sf"/>
</dbReference>
<keyword evidence="5" id="KW-1185">Reference proteome</keyword>
<evidence type="ECO:0008006" key="6">
    <source>
        <dbReference type="Google" id="ProtNLM"/>
    </source>
</evidence>
<dbReference type="SUPFAM" id="SSF101576">
    <property type="entry name" value="Supernatant protein factor (SPF), C-terminal domain"/>
    <property type="match status" value="1"/>
</dbReference>
<evidence type="ECO:0000259" key="1">
    <source>
        <dbReference type="PROSITE" id="PS50191"/>
    </source>
</evidence>
<dbReference type="SUPFAM" id="SSF46938">
    <property type="entry name" value="CRAL/TRIO N-terminal domain"/>
    <property type="match status" value="1"/>
</dbReference>
<dbReference type="Pfam" id="PF00650">
    <property type="entry name" value="CRAL_TRIO"/>
    <property type="match status" value="1"/>
</dbReference>
<reference evidence="4 5" key="1">
    <citation type="submission" date="2016-06" db="EMBL/GenBank/DDBJ databases">
        <title>The Draft Genome Sequence and Annotation of the Desert Woodrat Neotoma lepida.</title>
        <authorList>
            <person name="Campbell M."/>
            <person name="Oakeson K.F."/>
            <person name="Yandell M."/>
            <person name="Halpert J.R."/>
            <person name="Dearing D."/>
        </authorList>
    </citation>
    <scope>NUCLEOTIDE SEQUENCE [LARGE SCALE GENOMIC DNA]</scope>
    <source>
        <strain evidence="4">417</strain>
        <tissue evidence="4">Liver</tissue>
    </source>
</reference>
<dbReference type="OrthoDB" id="30289at2759"/>
<dbReference type="PROSITE" id="PS50191">
    <property type="entry name" value="CRAL_TRIO"/>
    <property type="match status" value="1"/>
</dbReference>
<dbReference type="InterPro" id="IPR001251">
    <property type="entry name" value="CRAL-TRIO_dom"/>
</dbReference>
<accession>A0A1A6GNW1</accession>
<feature type="domain" description="PRELI/MSF1" evidence="3">
    <location>
        <begin position="1"/>
        <end position="192"/>
    </location>
</feature>
<dbReference type="AlphaFoldDB" id="A0A1A6GNW1"/>
<dbReference type="InterPro" id="IPR011074">
    <property type="entry name" value="CRAL/TRIO_N_dom"/>
</dbReference>
<dbReference type="SMART" id="SM00516">
    <property type="entry name" value="SEC14"/>
    <property type="match status" value="1"/>
</dbReference>